<protein>
    <submittedName>
        <fullName evidence="1">PRD domain-containing protein</fullName>
    </submittedName>
</protein>
<sequence length="126" mass="14185">MGIPASVVYKMQMISNEPLFQKLVETCIDVLNDYHLMIHPQHWQFFLVHLKELTERTIHERWGVTADIGMDDFPPVSKEALEIAKEISAPIELLPVSEIRLLAVHLDLAISTDESQPSTLTAPPGS</sequence>
<keyword evidence="2" id="KW-1185">Reference proteome</keyword>
<organism evidence="1 2">
    <name type="scientific">Candidatus Enterococcus testudinis</name>
    <dbReference type="NCBI Taxonomy" id="1834191"/>
    <lineage>
        <taxon>Bacteria</taxon>
        <taxon>Bacillati</taxon>
        <taxon>Bacillota</taxon>
        <taxon>Bacilli</taxon>
        <taxon>Lactobacillales</taxon>
        <taxon>Enterococcaceae</taxon>
        <taxon>Enterococcus</taxon>
    </lineage>
</organism>
<proteinExistence type="predicted"/>
<dbReference type="AlphaFoldDB" id="A0A242A5I0"/>
<dbReference type="STRING" id="1834191.A5886_001067"/>
<name>A0A242A5I0_9ENTE</name>
<dbReference type="EMBL" id="NGKU01000001">
    <property type="protein sequence ID" value="OTN75991.1"/>
    <property type="molecule type" value="Genomic_DNA"/>
</dbReference>
<dbReference type="OrthoDB" id="9841490at2"/>
<reference evidence="1 2" key="1">
    <citation type="submission" date="2017-05" db="EMBL/GenBank/DDBJ databases">
        <title>The Genome Sequence of Enterococcus sp. 8G7_MSG3316.</title>
        <authorList>
            <consortium name="The Broad Institute Genomics Platform"/>
            <consortium name="The Broad Institute Genomic Center for Infectious Diseases"/>
            <person name="Earl A."/>
            <person name="Manson A."/>
            <person name="Schwartman J."/>
            <person name="Gilmore M."/>
            <person name="Abouelleil A."/>
            <person name="Cao P."/>
            <person name="Chapman S."/>
            <person name="Cusick C."/>
            <person name="Shea T."/>
            <person name="Young S."/>
            <person name="Neafsey D."/>
            <person name="Nusbaum C."/>
            <person name="Birren B."/>
        </authorList>
    </citation>
    <scope>NUCLEOTIDE SEQUENCE [LARGE SCALE GENOMIC DNA]</scope>
    <source>
        <strain evidence="1 2">8G7_MSG3316</strain>
    </source>
</reference>
<accession>A0A242A5I0</accession>
<gene>
    <name evidence="1" type="ORF">A5886_001067</name>
</gene>
<dbReference type="Gene3D" id="1.10.1790.10">
    <property type="entry name" value="PRD domain"/>
    <property type="match status" value="1"/>
</dbReference>
<evidence type="ECO:0000313" key="2">
    <source>
        <dbReference type="Proteomes" id="UP000195043"/>
    </source>
</evidence>
<evidence type="ECO:0000313" key="1">
    <source>
        <dbReference type="EMBL" id="OTN75991.1"/>
    </source>
</evidence>
<dbReference type="Proteomes" id="UP000195043">
    <property type="component" value="Unassembled WGS sequence"/>
</dbReference>
<dbReference type="RefSeq" id="WP_086273993.1">
    <property type="nucleotide sequence ID" value="NZ_NGKU01000001.1"/>
</dbReference>
<comment type="caution">
    <text evidence="1">The sequence shown here is derived from an EMBL/GenBank/DDBJ whole genome shotgun (WGS) entry which is preliminary data.</text>
</comment>